<dbReference type="GO" id="GO:1990238">
    <property type="term" value="F:double-stranded DNA endonuclease activity"/>
    <property type="evidence" value="ECO:0007669"/>
    <property type="project" value="TreeGrafter"/>
</dbReference>
<protein>
    <recommendedName>
        <fullName evidence="1">Transposase (putative) YhgA-like domain-containing protein</fullName>
    </recommendedName>
</protein>
<organism evidence="2 3">
    <name type="scientific">Sulfurihydrogenibium yellowstonense SS-5</name>
    <dbReference type="NCBI Taxonomy" id="432331"/>
    <lineage>
        <taxon>Bacteria</taxon>
        <taxon>Pseudomonadati</taxon>
        <taxon>Aquificota</taxon>
        <taxon>Aquificia</taxon>
        <taxon>Aquificales</taxon>
        <taxon>Hydrogenothermaceae</taxon>
        <taxon>Sulfurihydrogenibium</taxon>
    </lineage>
</organism>
<dbReference type="EMBL" id="ABZS01000137">
    <property type="protein sequence ID" value="EEP60181.1"/>
    <property type="molecule type" value="Genomic_DNA"/>
</dbReference>
<evidence type="ECO:0000259" key="1">
    <source>
        <dbReference type="Pfam" id="PF04754"/>
    </source>
</evidence>
<name>C4FL71_9AQUI</name>
<dbReference type="Pfam" id="PF04754">
    <property type="entry name" value="Transposase_31"/>
    <property type="match status" value="1"/>
</dbReference>
<dbReference type="Proteomes" id="UP000005540">
    <property type="component" value="Unassembled WGS sequence"/>
</dbReference>
<gene>
    <name evidence="2" type="ORF">SULYE_1325</name>
</gene>
<dbReference type="AlphaFoldDB" id="C4FL71"/>
<comment type="caution">
    <text evidence="2">The sequence shown here is derived from an EMBL/GenBank/DDBJ whole genome shotgun (WGS) entry which is preliminary data.</text>
</comment>
<dbReference type="PANTHER" id="PTHR34611:SF2">
    <property type="entry name" value="INACTIVE RECOMBINATION-PROMOTING NUCLEASE-LIKE PROTEIN RPNE-RELATED"/>
    <property type="match status" value="1"/>
</dbReference>
<evidence type="ECO:0000313" key="2">
    <source>
        <dbReference type="EMBL" id="EEP60181.1"/>
    </source>
</evidence>
<evidence type="ECO:0000313" key="3">
    <source>
        <dbReference type="Proteomes" id="UP000005540"/>
    </source>
</evidence>
<proteinExistence type="predicted"/>
<reference evidence="2 3" key="1">
    <citation type="submission" date="2009-04" db="EMBL/GenBank/DDBJ databases">
        <authorList>
            <person name="Reysenbach A.-L."/>
            <person name="Heidelberg J.F."/>
            <person name="Nelson W.C."/>
        </authorList>
    </citation>
    <scope>NUCLEOTIDE SEQUENCE [LARGE SCALE GENOMIC DNA]</scope>
    <source>
        <strain evidence="2 3">SS-5</strain>
    </source>
</reference>
<keyword evidence="3" id="KW-1185">Reference proteome</keyword>
<dbReference type="InterPro" id="IPR006842">
    <property type="entry name" value="Transposase_31"/>
</dbReference>
<dbReference type="InterPro" id="IPR051699">
    <property type="entry name" value="Rpn/YhgA-like_nuclease"/>
</dbReference>
<accession>C4FL71</accession>
<dbReference type="PANTHER" id="PTHR34611">
    <property type="match status" value="1"/>
</dbReference>
<feature type="domain" description="Transposase (putative) YhgA-like" evidence="1">
    <location>
        <begin position="1"/>
        <end position="105"/>
    </location>
</feature>
<dbReference type="GO" id="GO:0006310">
    <property type="term" value="P:DNA recombination"/>
    <property type="evidence" value="ECO:0007669"/>
    <property type="project" value="TreeGrafter"/>
</dbReference>
<sequence length="213" mass="24798">MHYNAVIWEETAKETNSYPPIINIVFYHGKRKWRIPTTLPVLKDKQLEDFVQKLNYILIDLNEIQDDDLIRNIYEDVCTISALLVMKHIFDDLEIIKNILKLLYENNASCIFLVIDYVVIVKKDLEKMEEILKEISGGEEKMMTLTEKWKMEGWMVGKVEGKKEALIKLIQLKFGAVPGDLEKVINECKDLEELDKILTKVALANSIEEIIIK</sequence>